<keyword evidence="1" id="KW-0233">DNA recombination</keyword>
<dbReference type="InterPro" id="IPR011010">
    <property type="entry name" value="DNA_brk_join_enz"/>
</dbReference>
<gene>
    <name evidence="3" type="ORF">B9Q06_03835</name>
</gene>
<evidence type="ECO:0000256" key="1">
    <source>
        <dbReference type="ARBA" id="ARBA00023172"/>
    </source>
</evidence>
<dbReference type="Proteomes" id="UP000241284">
    <property type="component" value="Unassembled WGS sequence"/>
</dbReference>
<accession>A0A2R6BBB6</accession>
<dbReference type="GO" id="GO:0015074">
    <property type="term" value="P:DNA integration"/>
    <property type="evidence" value="ECO:0007669"/>
    <property type="project" value="InterPro"/>
</dbReference>
<dbReference type="EMBL" id="NEXH01000005">
    <property type="protein sequence ID" value="PSN95954.1"/>
    <property type="molecule type" value="Genomic_DNA"/>
</dbReference>
<name>A0A2R6BBB6_9ARCH</name>
<dbReference type="GO" id="GO:0003677">
    <property type="term" value="F:DNA binding"/>
    <property type="evidence" value="ECO:0007669"/>
    <property type="project" value="InterPro"/>
</dbReference>
<protein>
    <recommendedName>
        <fullName evidence="5">Tyr recombinase domain-containing protein</fullName>
    </recommendedName>
</protein>
<reference evidence="3 4" key="1">
    <citation type="submission" date="2017-04" db="EMBL/GenBank/DDBJ databases">
        <title>Novel microbial lineages endemic to geothermal iron-oxide mats fill important gaps in the evolutionary history of Archaea.</title>
        <authorList>
            <person name="Jay Z.J."/>
            <person name="Beam J.P."/>
            <person name="Dlakic M."/>
            <person name="Rusch D.B."/>
            <person name="Kozubal M.A."/>
            <person name="Inskeep W.P."/>
        </authorList>
    </citation>
    <scope>NUCLEOTIDE SEQUENCE [LARGE SCALE GENOMIC DNA]</scope>
    <source>
        <strain evidence="3">ECH_B_2</strain>
    </source>
</reference>
<dbReference type="Gene3D" id="1.10.443.10">
    <property type="entry name" value="Intergrase catalytic core"/>
    <property type="match status" value="1"/>
</dbReference>
<evidence type="ECO:0000313" key="4">
    <source>
        <dbReference type="Proteomes" id="UP000241284"/>
    </source>
</evidence>
<keyword evidence="2" id="KW-0175">Coiled coil</keyword>
<dbReference type="GO" id="GO:0006310">
    <property type="term" value="P:DNA recombination"/>
    <property type="evidence" value="ECO:0007669"/>
    <property type="project" value="UniProtKB-KW"/>
</dbReference>
<dbReference type="InterPro" id="IPR013762">
    <property type="entry name" value="Integrase-like_cat_sf"/>
</dbReference>
<evidence type="ECO:0000256" key="2">
    <source>
        <dbReference type="SAM" id="Coils"/>
    </source>
</evidence>
<dbReference type="AlphaFoldDB" id="A0A2R6BBB6"/>
<evidence type="ECO:0000313" key="3">
    <source>
        <dbReference type="EMBL" id="PSN95954.1"/>
    </source>
</evidence>
<evidence type="ECO:0008006" key="5">
    <source>
        <dbReference type="Google" id="ProtNLM"/>
    </source>
</evidence>
<organism evidence="3 4">
    <name type="scientific">Candidatus Marsarchaeota G2 archaeon ECH_B_2</name>
    <dbReference type="NCBI Taxonomy" id="1978160"/>
    <lineage>
        <taxon>Archaea</taxon>
        <taxon>Candidatus Marsarchaeota</taxon>
        <taxon>Candidatus Marsarchaeota group 2</taxon>
    </lineage>
</organism>
<dbReference type="SUPFAM" id="SSF56349">
    <property type="entry name" value="DNA breaking-rejoining enzymes"/>
    <property type="match status" value="1"/>
</dbReference>
<comment type="caution">
    <text evidence="3">The sequence shown here is derived from an EMBL/GenBank/DDBJ whole genome shotgun (WGS) entry which is preliminary data.</text>
</comment>
<sequence>MVYSLGIDPLTEFFDALDNPLTRRYYERRIRVFFAHAGIEGKDLGEQASAFVRRAKEDPTYAYYAVTGFVRFEKERVERGEITAGTLTNFVKAVKLFCEQNDIMLNWKKISRKLPRVREYASDRAPTREEILRWMEYPDRRIKPIILLMVSSGIRLGAWDYLRWKDIEPIYAESAPTSGGGQPEEPVAARLTVYRGTEEEYTTYITPEAYLCLKEWMEYRAGQGERVTPESWLMRDLWDTTTPRGLLQVNTPRKLRSSGVKRLLERSLFAQGLRKPLPPGKRRHEFQGAHGFRKFFKSVCEKHMKSLHVEILMGHNVGLAESYYRPQEREILEDYLKAVPELTFYAKKEDQGGGGGITEEEAEALREKIRRMEEEQKKKDEQILGLLAELGRVVEELKEERLRELSGGNRGEKGRRH</sequence>
<feature type="coiled-coil region" evidence="2">
    <location>
        <begin position="355"/>
        <end position="389"/>
    </location>
</feature>
<proteinExistence type="predicted"/>